<feature type="region of interest" description="Disordered" evidence="1">
    <location>
        <begin position="94"/>
        <end position="118"/>
    </location>
</feature>
<evidence type="ECO:0000313" key="3">
    <source>
        <dbReference type="WBParaSite" id="PSAMB.scaffold644size44715.g7724.t1"/>
    </source>
</evidence>
<evidence type="ECO:0000256" key="1">
    <source>
        <dbReference type="SAM" id="MobiDB-lite"/>
    </source>
</evidence>
<accession>A0A914X5L2</accession>
<keyword evidence="2" id="KW-1185">Reference proteome</keyword>
<feature type="region of interest" description="Disordered" evidence="1">
    <location>
        <begin position="9"/>
        <end position="46"/>
    </location>
</feature>
<feature type="compositionally biased region" description="Basic residues" evidence="1">
    <location>
        <begin position="27"/>
        <end position="40"/>
    </location>
</feature>
<name>A0A914X5L2_9BILA</name>
<feature type="compositionally biased region" description="Basic and acidic residues" evidence="1">
    <location>
        <begin position="107"/>
        <end position="118"/>
    </location>
</feature>
<dbReference type="Proteomes" id="UP000887566">
    <property type="component" value="Unplaced"/>
</dbReference>
<organism evidence="2 3">
    <name type="scientific">Plectus sambesii</name>
    <dbReference type="NCBI Taxonomy" id="2011161"/>
    <lineage>
        <taxon>Eukaryota</taxon>
        <taxon>Metazoa</taxon>
        <taxon>Ecdysozoa</taxon>
        <taxon>Nematoda</taxon>
        <taxon>Chromadorea</taxon>
        <taxon>Plectida</taxon>
        <taxon>Plectina</taxon>
        <taxon>Plectoidea</taxon>
        <taxon>Plectidae</taxon>
        <taxon>Plectus</taxon>
    </lineage>
</organism>
<reference evidence="3" key="1">
    <citation type="submission" date="2022-11" db="UniProtKB">
        <authorList>
            <consortium name="WormBaseParasite"/>
        </authorList>
    </citation>
    <scope>IDENTIFICATION</scope>
</reference>
<dbReference type="WBParaSite" id="PSAMB.scaffold644size44715.g7724.t1">
    <property type="protein sequence ID" value="PSAMB.scaffold644size44715.g7724.t1"/>
    <property type="gene ID" value="PSAMB.scaffold644size44715.g7724"/>
</dbReference>
<sequence>MCPLRVPVKSYGYRPTGNRPHSQTRASSRRKYKATTRMRRDRGPPAIIDLQDARHTRHFHVCKMDAFERQLLAAAAAAGQVLRMFDMAVSALGDTGSENGNRSRVRLATESRVCKPRR</sequence>
<protein>
    <submittedName>
        <fullName evidence="3">Uncharacterized protein</fullName>
    </submittedName>
</protein>
<evidence type="ECO:0000313" key="2">
    <source>
        <dbReference type="Proteomes" id="UP000887566"/>
    </source>
</evidence>
<proteinExistence type="predicted"/>
<dbReference type="AlphaFoldDB" id="A0A914X5L2"/>